<feature type="compositionally biased region" description="Polar residues" evidence="1">
    <location>
        <begin position="1"/>
        <end position="16"/>
    </location>
</feature>
<organism evidence="2 3">
    <name type="scientific">Ricinus communis</name>
    <name type="common">Castor bean</name>
    <dbReference type="NCBI Taxonomy" id="3988"/>
    <lineage>
        <taxon>Eukaryota</taxon>
        <taxon>Viridiplantae</taxon>
        <taxon>Streptophyta</taxon>
        <taxon>Embryophyta</taxon>
        <taxon>Tracheophyta</taxon>
        <taxon>Spermatophyta</taxon>
        <taxon>Magnoliopsida</taxon>
        <taxon>eudicotyledons</taxon>
        <taxon>Gunneridae</taxon>
        <taxon>Pentapetalae</taxon>
        <taxon>rosids</taxon>
        <taxon>fabids</taxon>
        <taxon>Malpighiales</taxon>
        <taxon>Euphorbiaceae</taxon>
        <taxon>Acalyphoideae</taxon>
        <taxon>Acalypheae</taxon>
        <taxon>Ricinus</taxon>
    </lineage>
</organism>
<name>B9SR41_RICCO</name>
<accession>B9SR41</accession>
<reference evidence="3" key="1">
    <citation type="journal article" date="2010" name="Nat. Biotechnol.">
        <title>Draft genome sequence of the oilseed species Ricinus communis.</title>
        <authorList>
            <person name="Chan A.P."/>
            <person name="Crabtree J."/>
            <person name="Zhao Q."/>
            <person name="Lorenzi H."/>
            <person name="Orvis J."/>
            <person name="Puiu D."/>
            <person name="Melake-Berhan A."/>
            <person name="Jones K.M."/>
            <person name="Redman J."/>
            <person name="Chen G."/>
            <person name="Cahoon E.B."/>
            <person name="Gedil M."/>
            <person name="Stanke M."/>
            <person name="Haas B.J."/>
            <person name="Wortman J.R."/>
            <person name="Fraser-Liggett C.M."/>
            <person name="Ravel J."/>
            <person name="Rabinowicz P.D."/>
        </authorList>
    </citation>
    <scope>NUCLEOTIDE SEQUENCE [LARGE SCALE GENOMIC DNA]</scope>
    <source>
        <strain evidence="3">cv. Hale</strain>
    </source>
</reference>
<dbReference type="AlphaFoldDB" id="B9SR41"/>
<proteinExistence type="predicted"/>
<dbReference type="EMBL" id="EQ974093">
    <property type="protein sequence ID" value="EEF33943.1"/>
    <property type="molecule type" value="Genomic_DNA"/>
</dbReference>
<protein>
    <submittedName>
        <fullName evidence="2">Uncharacterized protein</fullName>
    </submittedName>
</protein>
<dbReference type="Proteomes" id="UP000008311">
    <property type="component" value="Unassembled WGS sequence"/>
</dbReference>
<gene>
    <name evidence="2" type="ORF">RCOM_0465470</name>
</gene>
<evidence type="ECO:0000313" key="3">
    <source>
        <dbReference type="Proteomes" id="UP000008311"/>
    </source>
</evidence>
<evidence type="ECO:0000313" key="2">
    <source>
        <dbReference type="EMBL" id="EEF33943.1"/>
    </source>
</evidence>
<evidence type="ECO:0000256" key="1">
    <source>
        <dbReference type="SAM" id="MobiDB-lite"/>
    </source>
</evidence>
<feature type="region of interest" description="Disordered" evidence="1">
    <location>
        <begin position="1"/>
        <end position="45"/>
    </location>
</feature>
<keyword evidence="3" id="KW-1185">Reference proteome</keyword>
<sequence length="75" mass="8576">MKLPQQEQPRWKNGSSEQKKMKKKNGKSRTNNGSGERDRQEQGLAITTAATRRALNKQAKGQRISLRRTLLVNDQ</sequence>
<dbReference type="InParanoid" id="B9SR41"/>